<proteinExistence type="predicted"/>
<dbReference type="AlphaFoldDB" id="A0AAV2PBA6"/>
<gene>
    <name evidence="2" type="ORF">LPLAT_LOCUS14659</name>
</gene>
<feature type="domain" description="DUF4806" evidence="1">
    <location>
        <begin position="29"/>
        <end position="103"/>
    </location>
</feature>
<dbReference type="InterPro" id="IPR032071">
    <property type="entry name" value="DUF4806"/>
</dbReference>
<accession>A0AAV2PBA6</accession>
<dbReference type="EMBL" id="OZ034832">
    <property type="protein sequence ID" value="CAL1689822.1"/>
    <property type="molecule type" value="Genomic_DNA"/>
</dbReference>
<keyword evidence="3" id="KW-1185">Reference proteome</keyword>
<reference evidence="2" key="1">
    <citation type="submission" date="2024-04" db="EMBL/GenBank/DDBJ databases">
        <authorList>
            <consortium name="Molecular Ecology Group"/>
        </authorList>
    </citation>
    <scope>NUCLEOTIDE SEQUENCE</scope>
</reference>
<organism evidence="2 3">
    <name type="scientific">Lasius platythorax</name>
    <dbReference type="NCBI Taxonomy" id="488582"/>
    <lineage>
        <taxon>Eukaryota</taxon>
        <taxon>Metazoa</taxon>
        <taxon>Ecdysozoa</taxon>
        <taxon>Arthropoda</taxon>
        <taxon>Hexapoda</taxon>
        <taxon>Insecta</taxon>
        <taxon>Pterygota</taxon>
        <taxon>Neoptera</taxon>
        <taxon>Endopterygota</taxon>
        <taxon>Hymenoptera</taxon>
        <taxon>Apocrita</taxon>
        <taxon>Aculeata</taxon>
        <taxon>Formicoidea</taxon>
        <taxon>Formicidae</taxon>
        <taxon>Formicinae</taxon>
        <taxon>Lasius</taxon>
        <taxon>Lasius</taxon>
    </lineage>
</organism>
<evidence type="ECO:0000313" key="3">
    <source>
        <dbReference type="Proteomes" id="UP001497644"/>
    </source>
</evidence>
<dbReference type="Proteomes" id="UP001497644">
    <property type="component" value="Chromosome 9"/>
</dbReference>
<dbReference type="Pfam" id="PF16064">
    <property type="entry name" value="DUF4806"/>
    <property type="match status" value="1"/>
</dbReference>
<evidence type="ECO:0000259" key="1">
    <source>
        <dbReference type="Pfam" id="PF16064"/>
    </source>
</evidence>
<sequence>MIIINLCRLNRFLLPHEKIIIRPADLPALPLTTEEELEKFEKYLSKDDNAGATICYMSQIIGPKDNIKEATYKILRKLISNTLAADFTLKGGKNLSKKCFEKLMLYEVVQGAILEKRSETEVPEIDAATSLWLKQALWRRQDDGSLGKRIKK</sequence>
<name>A0AAV2PBA6_9HYME</name>
<evidence type="ECO:0000313" key="2">
    <source>
        <dbReference type="EMBL" id="CAL1689822.1"/>
    </source>
</evidence>
<protein>
    <recommendedName>
        <fullName evidence="1">DUF4806 domain-containing protein</fullName>
    </recommendedName>
</protein>